<dbReference type="SUPFAM" id="SSF55811">
    <property type="entry name" value="Nudix"/>
    <property type="match status" value="1"/>
</dbReference>
<evidence type="ECO:0000259" key="4">
    <source>
        <dbReference type="PROSITE" id="PS51462"/>
    </source>
</evidence>
<sequence>MASEQSSKPLKHHSVVSSFIIKYDDGKPSVALFRRSDKVNTYQHHLAPISGGIERTDPSPLAAAWREISEETTLTPASLTLLRQGKHYSFEDPSIGRSWTIYPFAFRLKTAEEGGKGEQGIQIDWEHEGWGWHDPLEVVDADEFGGVPRLAESLRRVWFEKDLGEAAGRVLADGLETLKNDHQSGARQLAGVALQILRDVISKLDSQGPTEEWWAKVRFAAWHIWKNGRESMGAAIMSVLLSALSGIEDTVKQHAASSGSSQSMEWRDAIVQDLERRISLRNTESARLVTEALAKYLESAYESKLASHEPLVILTMSESSTISHSMRYLALKSGFPLDLRVLESRPLFEGVSLAGSFADDVSSARVPKAQEQEQEQEGTSKPAQQVKVSVYSDASAALASKGVDVVIIGADRIASNGAVSNKTGSLPTILSARHTASLSGKPVKVIVLGESEKVAPPGSPEEHVVEDNDPNQLIRAWSAEFNSERVRSGGSRLAEMLKATDSHAVRGVQVAVHNVFFEWVSPALIDLYMTEFGQWTVEDISKHSQSLAAKEERLFGDL</sequence>
<dbReference type="SUPFAM" id="SSF100950">
    <property type="entry name" value="NagB/RpiA/CoA transferase-like"/>
    <property type="match status" value="1"/>
</dbReference>
<evidence type="ECO:0000256" key="2">
    <source>
        <dbReference type="RuleBase" id="RU003814"/>
    </source>
</evidence>
<dbReference type="GO" id="GO:0046523">
    <property type="term" value="F:S-methyl-5-thioribose-1-phosphate isomerase activity"/>
    <property type="evidence" value="ECO:0007669"/>
    <property type="project" value="TreeGrafter"/>
</dbReference>
<dbReference type="PROSITE" id="PS51462">
    <property type="entry name" value="NUDIX"/>
    <property type="match status" value="1"/>
</dbReference>
<dbReference type="Gene3D" id="3.90.79.10">
    <property type="entry name" value="Nucleoside Triphosphate Pyrophosphohydrolase"/>
    <property type="match status" value="1"/>
</dbReference>
<feature type="domain" description="Nudix hydrolase" evidence="4">
    <location>
        <begin position="11"/>
        <end position="156"/>
    </location>
</feature>
<dbReference type="InterPro" id="IPR042529">
    <property type="entry name" value="IF_2B-like_C"/>
</dbReference>
<comment type="similarity">
    <text evidence="1 2">Belongs to the eIF-2B alpha/beta/delta subunits family.</text>
</comment>
<evidence type="ECO:0000256" key="1">
    <source>
        <dbReference type="ARBA" id="ARBA00007251"/>
    </source>
</evidence>
<evidence type="ECO:0000313" key="5">
    <source>
        <dbReference type="EMBL" id="KAJ9136995.1"/>
    </source>
</evidence>
<dbReference type="Pfam" id="PF00293">
    <property type="entry name" value="NUDIX"/>
    <property type="match status" value="1"/>
</dbReference>
<dbReference type="PANTHER" id="PTHR43475">
    <property type="entry name" value="METHYLTHIORIBOSE-1-PHOSPHATE ISOMERASE"/>
    <property type="match status" value="1"/>
</dbReference>
<dbReference type="Pfam" id="PF01008">
    <property type="entry name" value="IF-2B"/>
    <property type="match status" value="1"/>
</dbReference>
<dbReference type="CDD" id="cd18872">
    <property type="entry name" value="NUDIX_eIF-2B"/>
    <property type="match status" value="1"/>
</dbReference>
<accession>A0AA38RFQ0</accession>
<protein>
    <submittedName>
        <fullName evidence="5">Nagb/rpia/CoA transferase-like protein</fullName>
    </submittedName>
</protein>
<dbReference type="GO" id="GO:0019509">
    <property type="term" value="P:L-methionine salvage from methylthioadenosine"/>
    <property type="evidence" value="ECO:0007669"/>
    <property type="project" value="TreeGrafter"/>
</dbReference>
<organism evidence="5 6">
    <name type="scientific">Coniochaeta hoffmannii</name>
    <dbReference type="NCBI Taxonomy" id="91930"/>
    <lineage>
        <taxon>Eukaryota</taxon>
        <taxon>Fungi</taxon>
        <taxon>Dikarya</taxon>
        <taxon>Ascomycota</taxon>
        <taxon>Pezizomycotina</taxon>
        <taxon>Sordariomycetes</taxon>
        <taxon>Sordariomycetidae</taxon>
        <taxon>Coniochaetales</taxon>
        <taxon>Coniochaetaceae</taxon>
        <taxon>Coniochaeta</taxon>
    </lineage>
</organism>
<evidence type="ECO:0000313" key="6">
    <source>
        <dbReference type="Proteomes" id="UP001174691"/>
    </source>
</evidence>
<gene>
    <name evidence="5" type="ORF">NKR19_g8352</name>
</gene>
<proteinExistence type="inferred from homology"/>
<dbReference type="GO" id="GO:0016740">
    <property type="term" value="F:transferase activity"/>
    <property type="evidence" value="ECO:0007669"/>
    <property type="project" value="UniProtKB-KW"/>
</dbReference>
<dbReference type="InterPro" id="IPR000649">
    <property type="entry name" value="IF-2B-related"/>
</dbReference>
<dbReference type="InterPro" id="IPR015797">
    <property type="entry name" value="NUDIX_hydrolase-like_dom_sf"/>
</dbReference>
<feature type="region of interest" description="Disordered" evidence="3">
    <location>
        <begin position="365"/>
        <end position="384"/>
    </location>
</feature>
<comment type="caution">
    <text evidence="5">The sequence shown here is derived from an EMBL/GenBank/DDBJ whole genome shotgun (WGS) entry which is preliminary data.</text>
</comment>
<dbReference type="EMBL" id="JANBVN010000166">
    <property type="protein sequence ID" value="KAJ9136995.1"/>
    <property type="molecule type" value="Genomic_DNA"/>
</dbReference>
<dbReference type="PANTHER" id="PTHR43475:SF3">
    <property type="entry name" value="TRANSLATION INITIATION FACTOR EIF-2B SUBUNIT FAMILY PROTEIN (AFU_ORTHOLOGUE AFUA_2G14290)"/>
    <property type="match status" value="1"/>
</dbReference>
<dbReference type="AlphaFoldDB" id="A0AA38RFQ0"/>
<dbReference type="InterPro" id="IPR037171">
    <property type="entry name" value="NagB/RpiA_transferase-like"/>
</dbReference>
<keyword evidence="5" id="KW-0808">Transferase</keyword>
<keyword evidence="6" id="KW-1185">Reference proteome</keyword>
<dbReference type="InterPro" id="IPR000086">
    <property type="entry name" value="NUDIX_hydrolase_dom"/>
</dbReference>
<dbReference type="Proteomes" id="UP001174691">
    <property type="component" value="Unassembled WGS sequence"/>
</dbReference>
<reference evidence="5" key="1">
    <citation type="submission" date="2022-07" db="EMBL/GenBank/DDBJ databases">
        <title>Fungi with potential for degradation of polypropylene.</title>
        <authorList>
            <person name="Gostincar C."/>
        </authorList>
    </citation>
    <scope>NUCLEOTIDE SEQUENCE</scope>
    <source>
        <strain evidence="5">EXF-13287</strain>
    </source>
</reference>
<dbReference type="Gene3D" id="3.40.50.10470">
    <property type="entry name" value="Translation initiation factor eif-2b, domain 2"/>
    <property type="match status" value="1"/>
</dbReference>
<evidence type="ECO:0000256" key="3">
    <source>
        <dbReference type="SAM" id="MobiDB-lite"/>
    </source>
</evidence>
<name>A0AA38RFQ0_9PEZI</name>